<evidence type="ECO:0000256" key="1">
    <source>
        <dbReference type="SAM" id="MobiDB-lite"/>
    </source>
</evidence>
<protein>
    <recommendedName>
        <fullName evidence="2">Neprosin PEP catalytic domain-containing protein</fullName>
    </recommendedName>
</protein>
<evidence type="ECO:0007829" key="5">
    <source>
        <dbReference type="PeptideAtlas" id="A0A804N689"/>
    </source>
</evidence>
<keyword evidence="4" id="KW-1185">Reference proteome</keyword>
<sequence length="402" mass="44130">MALALLLQEHAAGAEAHEQKQQVQRLLRRLNKPPVKTIESPDGDIIDCVHITKQPAFDNPLLKNHTIQMWPSSHPRGGQLNEDYSNTASSITQTWHQNGSRSCPENTIPIRRTMEEDVRRADSPRSYGKKERRPKFTPVDGAGQPTTVTSGHQWAQASAQGGSTYYGTEATFDLWQPVVETASDFSLTQFWVVSGSYQANDLNTIEAGWQVSPNMYGDNSPRLFIYWTRDAYQTTGCYDLKCSGFVQTNNAITFGVTQLSPVSTYGGPQNDITILVWKDPKTGNWWLQVGKDLLGYWPSSLFTNLASSASNIQWGGEVYSPDAGQTSTQMGSGHLPEEGLGKASYIRNIQVVDASNTLLSPSGGLGLFASRPNCYNVLNGAAGNSFGTYIYYGGPGRNPNCQ</sequence>
<dbReference type="InterPro" id="IPR053168">
    <property type="entry name" value="Glutamic_endopeptidase"/>
</dbReference>
<dbReference type="InterPro" id="IPR004314">
    <property type="entry name" value="Neprosin"/>
</dbReference>
<evidence type="ECO:0000313" key="4">
    <source>
        <dbReference type="Proteomes" id="UP000007305"/>
    </source>
</evidence>
<dbReference type="InterPro" id="IPR025521">
    <property type="entry name" value="Neprosin_propep"/>
</dbReference>
<dbReference type="PANTHER" id="PTHR31589:SF231">
    <property type="entry name" value="OS01G0973100 PROTEIN"/>
    <property type="match status" value="1"/>
</dbReference>
<dbReference type="Gene3D" id="3.90.1320.10">
    <property type="entry name" value="Outer-capsid protein sigma 3, large lobe"/>
    <property type="match status" value="1"/>
</dbReference>
<reference evidence="4" key="1">
    <citation type="submission" date="2015-12" db="EMBL/GenBank/DDBJ databases">
        <title>Update maize B73 reference genome by single molecule sequencing technologies.</title>
        <authorList>
            <consortium name="Maize Genome Sequencing Project"/>
            <person name="Ware D."/>
        </authorList>
    </citation>
    <scope>NUCLEOTIDE SEQUENCE [LARGE SCALE GENOMIC DNA]</scope>
    <source>
        <strain evidence="4">cv. B73</strain>
    </source>
</reference>
<organism evidence="3 4">
    <name type="scientific">Zea mays</name>
    <name type="common">Maize</name>
    <dbReference type="NCBI Taxonomy" id="4577"/>
    <lineage>
        <taxon>Eukaryota</taxon>
        <taxon>Viridiplantae</taxon>
        <taxon>Streptophyta</taxon>
        <taxon>Embryophyta</taxon>
        <taxon>Tracheophyta</taxon>
        <taxon>Spermatophyta</taxon>
        <taxon>Magnoliopsida</taxon>
        <taxon>Liliopsida</taxon>
        <taxon>Poales</taxon>
        <taxon>Poaceae</taxon>
        <taxon>PACMAD clade</taxon>
        <taxon>Panicoideae</taxon>
        <taxon>Andropogonodae</taxon>
        <taxon>Andropogoneae</taxon>
        <taxon>Tripsacinae</taxon>
        <taxon>Zea</taxon>
    </lineage>
</organism>
<accession>A0A804N689</accession>
<dbReference type="InParanoid" id="A0A804N689"/>
<feature type="region of interest" description="Disordered" evidence="1">
    <location>
        <begin position="117"/>
        <end position="151"/>
    </location>
</feature>
<keyword evidence="5" id="KW-1267">Proteomics identification</keyword>
<dbReference type="Pfam" id="PF14365">
    <property type="entry name" value="Neprosin_AP"/>
    <property type="match status" value="1"/>
</dbReference>
<dbReference type="Pfam" id="PF03080">
    <property type="entry name" value="Neprosin"/>
    <property type="match status" value="1"/>
</dbReference>
<dbReference type="PROSITE" id="PS52045">
    <property type="entry name" value="NEPROSIN_PEP_CD"/>
    <property type="match status" value="1"/>
</dbReference>
<dbReference type="Proteomes" id="UP000007305">
    <property type="component" value="Chromosome 3"/>
</dbReference>
<dbReference type="AlphaFoldDB" id="A0A804N689"/>
<feature type="domain" description="Neprosin PEP catalytic" evidence="2">
    <location>
        <begin position="146"/>
        <end position="402"/>
    </location>
</feature>
<dbReference type="PANTHER" id="PTHR31589">
    <property type="entry name" value="PROTEIN, PUTATIVE (DUF239)-RELATED-RELATED"/>
    <property type="match status" value="1"/>
</dbReference>
<reference evidence="3" key="3">
    <citation type="submission" date="2021-05" db="UniProtKB">
        <authorList>
            <consortium name="EnsemblPlants"/>
        </authorList>
    </citation>
    <scope>IDENTIFICATION</scope>
    <source>
        <strain evidence="3">cv. B73</strain>
    </source>
</reference>
<proteinExistence type="evidence at protein level"/>
<reference evidence="3" key="2">
    <citation type="submission" date="2019-07" db="EMBL/GenBank/DDBJ databases">
        <authorList>
            <person name="Seetharam A."/>
            <person name="Woodhouse M."/>
            <person name="Cannon E."/>
        </authorList>
    </citation>
    <scope>NUCLEOTIDE SEQUENCE [LARGE SCALE GENOMIC DNA]</scope>
    <source>
        <strain evidence="3">cv. B73</strain>
    </source>
</reference>
<dbReference type="Gramene" id="Zm00001eb138280_T001">
    <property type="protein sequence ID" value="Zm00001eb138280_P001"/>
    <property type="gene ID" value="Zm00001eb138280"/>
</dbReference>
<evidence type="ECO:0000259" key="2">
    <source>
        <dbReference type="PROSITE" id="PS52045"/>
    </source>
</evidence>
<name>A0A804N689_MAIZE</name>
<dbReference type="EnsemblPlants" id="Zm00001eb138280_T001">
    <property type="protein sequence ID" value="Zm00001eb138280_P001"/>
    <property type="gene ID" value="Zm00001eb138280"/>
</dbReference>
<evidence type="ECO:0000313" key="3">
    <source>
        <dbReference type="EnsemblPlants" id="Zm00001eb138280_P001"/>
    </source>
</evidence>